<keyword evidence="2" id="KW-1185">Reference proteome</keyword>
<dbReference type="SUPFAM" id="SSF52540">
    <property type="entry name" value="P-loop containing nucleoside triphosphate hydrolases"/>
    <property type="match status" value="1"/>
</dbReference>
<evidence type="ECO:0000313" key="2">
    <source>
        <dbReference type="Proteomes" id="UP001139347"/>
    </source>
</evidence>
<proteinExistence type="predicted"/>
<dbReference type="InterPro" id="IPR027417">
    <property type="entry name" value="P-loop_NTPase"/>
</dbReference>
<comment type="caution">
    <text evidence="1">The sequence shown here is derived from an EMBL/GenBank/DDBJ whole genome shotgun (WGS) entry which is preliminary data.</text>
</comment>
<dbReference type="AlphaFoldDB" id="A0A9X1WPZ1"/>
<organism evidence="1 2">
    <name type="scientific">Paenibacillus mangrovi</name>
    <dbReference type="NCBI Taxonomy" id="2931978"/>
    <lineage>
        <taxon>Bacteria</taxon>
        <taxon>Bacillati</taxon>
        <taxon>Bacillota</taxon>
        <taxon>Bacilli</taxon>
        <taxon>Bacillales</taxon>
        <taxon>Paenibacillaceae</taxon>
        <taxon>Paenibacillus</taxon>
    </lineage>
</organism>
<protein>
    <submittedName>
        <fullName evidence="1">AAA family ATPase</fullName>
    </submittedName>
</protein>
<gene>
    <name evidence="1" type="ORF">MUG84_15880</name>
</gene>
<dbReference type="Gene3D" id="3.40.50.300">
    <property type="entry name" value="P-loop containing nucleotide triphosphate hydrolases"/>
    <property type="match status" value="1"/>
</dbReference>
<sequence>MLNQHPKIILITGIMASGKSTVAQILAERLENSVHLRGDIFRKMIVNNRREINPDTEEVELEQLKLRYRIAAQTADLYFEAGFSVIVQDVVIGPMLEDFISYVRNRPLYVVVLCPSTHTVTLREATRSKKGYGVWTVEALNSVLLNETPRIGMWIDSSNMTPEETVFEILTRLDNEAVLITNENS</sequence>
<evidence type="ECO:0000313" key="1">
    <source>
        <dbReference type="EMBL" id="MCJ8013212.1"/>
    </source>
</evidence>
<accession>A0A9X1WPZ1</accession>
<dbReference type="RefSeq" id="WP_244726366.1">
    <property type="nucleotide sequence ID" value="NZ_JALIRP010000006.1"/>
</dbReference>
<dbReference type="EMBL" id="JALIRP010000006">
    <property type="protein sequence ID" value="MCJ8013212.1"/>
    <property type="molecule type" value="Genomic_DNA"/>
</dbReference>
<name>A0A9X1WPZ1_9BACL</name>
<dbReference type="Proteomes" id="UP001139347">
    <property type="component" value="Unassembled WGS sequence"/>
</dbReference>
<dbReference type="Pfam" id="PF13238">
    <property type="entry name" value="AAA_18"/>
    <property type="match status" value="1"/>
</dbReference>
<reference evidence="1" key="1">
    <citation type="submission" date="2022-04" db="EMBL/GenBank/DDBJ databases">
        <title>Paenibacillus mangrovi sp. nov., a novel endophytic bacterium isolated from bark of Kandelia candel.</title>
        <authorList>
            <person name="Tuo L."/>
        </authorList>
    </citation>
    <scope>NUCLEOTIDE SEQUENCE</scope>
    <source>
        <strain evidence="1">KQZ6P-2</strain>
    </source>
</reference>